<reference evidence="1 2" key="1">
    <citation type="journal article" date="2021" name="Hortic Res">
        <title>Chromosome-scale assembly of the Dendrobium chrysotoxum genome enhances the understanding of orchid evolution.</title>
        <authorList>
            <person name="Zhang Y."/>
            <person name="Zhang G.Q."/>
            <person name="Zhang D."/>
            <person name="Liu X.D."/>
            <person name="Xu X.Y."/>
            <person name="Sun W.H."/>
            <person name="Yu X."/>
            <person name="Zhu X."/>
            <person name="Wang Z.W."/>
            <person name="Zhao X."/>
            <person name="Zhong W.Y."/>
            <person name="Chen H."/>
            <person name="Yin W.L."/>
            <person name="Huang T."/>
            <person name="Niu S.C."/>
            <person name="Liu Z.J."/>
        </authorList>
    </citation>
    <scope>NUCLEOTIDE SEQUENCE [LARGE SCALE GENOMIC DNA]</scope>
    <source>
        <strain evidence="1">Lindl</strain>
    </source>
</reference>
<gene>
    <name evidence="1" type="ORF">IEQ34_004394</name>
</gene>
<name>A0AAV7HDX1_DENCH</name>
<comment type="caution">
    <text evidence="1">The sequence shown here is derived from an EMBL/GenBank/DDBJ whole genome shotgun (WGS) entry which is preliminary data.</text>
</comment>
<protein>
    <submittedName>
        <fullName evidence="1">Uncharacterized protein</fullName>
    </submittedName>
</protein>
<accession>A0AAV7HDX1</accession>
<keyword evidence="2" id="KW-1185">Reference proteome</keyword>
<evidence type="ECO:0000313" key="2">
    <source>
        <dbReference type="Proteomes" id="UP000775213"/>
    </source>
</evidence>
<evidence type="ECO:0000313" key="1">
    <source>
        <dbReference type="EMBL" id="KAH0467156.1"/>
    </source>
</evidence>
<dbReference type="EMBL" id="JAGFBR010000005">
    <property type="protein sequence ID" value="KAH0467156.1"/>
    <property type="molecule type" value="Genomic_DNA"/>
</dbReference>
<dbReference type="Proteomes" id="UP000775213">
    <property type="component" value="Unassembled WGS sequence"/>
</dbReference>
<proteinExistence type="predicted"/>
<organism evidence="1 2">
    <name type="scientific">Dendrobium chrysotoxum</name>
    <name type="common">Orchid</name>
    <dbReference type="NCBI Taxonomy" id="161865"/>
    <lineage>
        <taxon>Eukaryota</taxon>
        <taxon>Viridiplantae</taxon>
        <taxon>Streptophyta</taxon>
        <taxon>Embryophyta</taxon>
        <taxon>Tracheophyta</taxon>
        <taxon>Spermatophyta</taxon>
        <taxon>Magnoliopsida</taxon>
        <taxon>Liliopsida</taxon>
        <taxon>Asparagales</taxon>
        <taxon>Orchidaceae</taxon>
        <taxon>Epidendroideae</taxon>
        <taxon>Malaxideae</taxon>
        <taxon>Dendrobiinae</taxon>
        <taxon>Dendrobium</taxon>
    </lineage>
</organism>
<sequence>MDEFPPFCAFCKCIGHSKGDCHPHPSSALINIGINSVIPSVNLMENAVEENVVVNVDSLDHNALPAPVNMNESTQVNTNVISPNFFSKENAVFNVESLDNNSSLNDSPTFHEKQGELEPTFSIDDFPPLLPVKVGEVNNCLVNLIASPLASPCAHVDASLVSSANVCVDEAAISNDFVPQEFGECVVVPSVGELVNVDCGDVGNAVVSPVHFSTSSSVGFDPTTINVVSPVGELDAAPCNRDVEDFNGALYDRTVVGDVVIPPVNLALTSAFVVSNEELKAHLDLSVSNSSLDHSDWLDESPYLVCGGAGVDVGVLANDF</sequence>
<dbReference type="AlphaFoldDB" id="A0AAV7HDX1"/>